<dbReference type="RefSeq" id="WP_152802033.1">
    <property type="nucleotide sequence ID" value="NZ_WHNX01000005.1"/>
</dbReference>
<keyword evidence="3" id="KW-1185">Reference proteome</keyword>
<evidence type="ECO:0000313" key="3">
    <source>
        <dbReference type="Proteomes" id="UP000440004"/>
    </source>
</evidence>
<proteinExistence type="predicted"/>
<accession>A0A6A7K6D7</accession>
<dbReference type="Proteomes" id="UP000440004">
    <property type="component" value="Unassembled WGS sequence"/>
</dbReference>
<evidence type="ECO:0000259" key="1">
    <source>
        <dbReference type="Pfam" id="PF00882"/>
    </source>
</evidence>
<evidence type="ECO:0000313" key="2">
    <source>
        <dbReference type="EMBL" id="MPW24986.1"/>
    </source>
</evidence>
<dbReference type="AlphaFoldDB" id="A0A6A7K6D7"/>
<dbReference type="Pfam" id="PF00882">
    <property type="entry name" value="Zn_dep_PLPC"/>
    <property type="match status" value="1"/>
</dbReference>
<dbReference type="InterPro" id="IPR029002">
    <property type="entry name" value="PLPC/GPLD1"/>
</dbReference>
<reference evidence="2 3" key="1">
    <citation type="submission" date="2019-10" db="EMBL/GenBank/DDBJ databases">
        <title>Alkalibaculum tamaniensis sp.nov., a new alkaliphilic acetogen, isolated on methoxylated aromatics from a mud volcano.</title>
        <authorList>
            <person name="Khomyakova M.A."/>
            <person name="Merkel A.Y."/>
            <person name="Bonch-Osmolovskaya E.A."/>
            <person name="Slobodkin A.I."/>
        </authorList>
    </citation>
    <scope>NUCLEOTIDE SEQUENCE [LARGE SCALE GENOMIC DNA]</scope>
    <source>
        <strain evidence="2 3">M08DMB</strain>
    </source>
</reference>
<dbReference type="EMBL" id="WHNX01000005">
    <property type="protein sequence ID" value="MPW24986.1"/>
    <property type="molecule type" value="Genomic_DNA"/>
</dbReference>
<name>A0A6A7K6D7_9FIRM</name>
<gene>
    <name evidence="2" type="ORF">GC105_04180</name>
</gene>
<comment type="caution">
    <text evidence="2">The sequence shown here is derived from an EMBL/GenBank/DDBJ whole genome shotgun (WGS) entry which is preliminary data.</text>
</comment>
<feature type="domain" description="Phospholipase C/D" evidence="1">
    <location>
        <begin position="7"/>
        <end position="163"/>
    </location>
</feature>
<organism evidence="2 3">
    <name type="scientific">Alkalibaculum sporogenes</name>
    <dbReference type="NCBI Taxonomy" id="2655001"/>
    <lineage>
        <taxon>Bacteria</taxon>
        <taxon>Bacillati</taxon>
        <taxon>Bacillota</taxon>
        <taxon>Clostridia</taxon>
        <taxon>Eubacteriales</taxon>
        <taxon>Eubacteriaceae</taxon>
        <taxon>Alkalibaculum</taxon>
    </lineage>
</organism>
<sequence length="329" mass="38513">MSDIINHYFCGLEAINKLEINIKSKIDPALFFLGAQGPDIFLYYNIFHFNSPISYGKTIHHTKVNLFFYNLYKYIDSIEDEEIYNKLFSYLCGFSCHHALDSITHPYIIYHSGIYDKKDRSTRVYNYIHKKFEVLLDVAMLKYQYNLLANEFNIQHIFALDFERIFLLENLYQKVLMETYRICTSSRIVKNSINSQKVILSFLNNPDSLKGKFIATLEKIVLKKGFATNAMYPRETNVDLILNLDEHNWTHPCDEKQNFNSSYVTLFQDAVNTTIYNINALFKLKYKQLSNVDIDDIFHDISYLTGKPCSSGGISKHFNKQFADKLITM</sequence>
<protein>
    <recommendedName>
        <fullName evidence="1">Phospholipase C/D domain-containing protein</fullName>
    </recommendedName>
</protein>